<keyword evidence="8 15" id="KW-0067">ATP-binding</keyword>
<dbReference type="CDD" id="cd00805">
    <property type="entry name" value="TyrRS_core"/>
    <property type="match status" value="1"/>
</dbReference>
<feature type="region of interest" description="Disordered" evidence="16">
    <location>
        <begin position="339"/>
        <end position="367"/>
    </location>
</feature>
<dbReference type="CDD" id="cd02799">
    <property type="entry name" value="tRNA_bind_EMAP-II_like"/>
    <property type="match status" value="1"/>
</dbReference>
<dbReference type="GO" id="GO:0006950">
    <property type="term" value="P:response to stress"/>
    <property type="evidence" value="ECO:0007669"/>
    <property type="project" value="UniProtKB-ARBA"/>
</dbReference>
<keyword evidence="19" id="KW-1185">Reference proteome</keyword>
<evidence type="ECO:0000256" key="8">
    <source>
        <dbReference type="ARBA" id="ARBA00022840"/>
    </source>
</evidence>
<dbReference type="FunFam" id="1.10.240.10:FF:000004">
    <property type="entry name" value="Tyrosine--tRNA ligase"/>
    <property type="match status" value="1"/>
</dbReference>
<dbReference type="GO" id="GO:0000049">
    <property type="term" value="F:tRNA binding"/>
    <property type="evidence" value="ECO:0007669"/>
    <property type="project" value="UniProtKB-UniRule"/>
</dbReference>
<dbReference type="GO" id="GO:0005737">
    <property type="term" value="C:cytoplasm"/>
    <property type="evidence" value="ECO:0007669"/>
    <property type="project" value="UniProtKB-SubCell"/>
</dbReference>
<keyword evidence="7 15" id="KW-0547">Nucleotide-binding</keyword>
<evidence type="ECO:0000256" key="16">
    <source>
        <dbReference type="SAM" id="MobiDB-lite"/>
    </source>
</evidence>
<feature type="domain" description="TRNA-binding" evidence="17">
    <location>
        <begin position="366"/>
        <end position="470"/>
    </location>
</feature>
<dbReference type="InterPro" id="IPR002305">
    <property type="entry name" value="aa-tRNA-synth_Ic"/>
</dbReference>
<comment type="subcellular location">
    <subcellularLocation>
        <location evidence="2">Cytoplasm</location>
    </subcellularLocation>
    <subcellularLocation>
        <location evidence="1">Nucleus</location>
    </subcellularLocation>
</comment>
<dbReference type="InterPro" id="IPR002307">
    <property type="entry name" value="Tyr-tRNA-ligase"/>
</dbReference>
<keyword evidence="4" id="KW-0963">Cytoplasm</keyword>
<evidence type="ECO:0000256" key="12">
    <source>
        <dbReference type="ARBA" id="ARBA00023242"/>
    </source>
</evidence>
<keyword evidence="9 14" id="KW-0694">RNA-binding</keyword>
<dbReference type="InterPro" id="IPR002547">
    <property type="entry name" value="tRNA-bd_dom"/>
</dbReference>
<dbReference type="EMBL" id="VWZJ01013946">
    <property type="protein sequence ID" value="NXG67435.1"/>
    <property type="molecule type" value="Genomic_DNA"/>
</dbReference>
<evidence type="ECO:0000313" key="19">
    <source>
        <dbReference type="Proteomes" id="UP000518305"/>
    </source>
</evidence>
<dbReference type="InterPro" id="IPR012340">
    <property type="entry name" value="NA-bd_OB-fold"/>
</dbReference>
<reference evidence="18 19" key="1">
    <citation type="submission" date="2019-09" db="EMBL/GenBank/DDBJ databases">
        <title>Bird 10,000 Genomes (B10K) Project - Family phase.</title>
        <authorList>
            <person name="Zhang G."/>
        </authorList>
    </citation>
    <scope>NUCLEOTIDE SEQUENCE [LARGE SCALE GENOMIC DNA]</scope>
    <source>
        <strain evidence="18">B10K-DU-001-23</strain>
        <tissue evidence="18">Muscle</tissue>
    </source>
</reference>
<dbReference type="NCBIfam" id="NF006330">
    <property type="entry name" value="PRK08560.1"/>
    <property type="match status" value="1"/>
</dbReference>
<gene>
    <name evidence="18" type="primary">Yars</name>
    <name evidence="18" type="ORF">HEMCOM_R10651</name>
</gene>
<comment type="caution">
    <text evidence="18">The sequence shown here is derived from an EMBL/GenBank/DDBJ whole genome shotgun (WGS) entry which is preliminary data.</text>
</comment>
<evidence type="ECO:0000256" key="5">
    <source>
        <dbReference type="ARBA" id="ARBA00022555"/>
    </source>
</evidence>
<dbReference type="SUPFAM" id="SSF50249">
    <property type="entry name" value="Nucleic acid-binding proteins"/>
    <property type="match status" value="1"/>
</dbReference>
<feature type="non-terminal residue" evidence="18">
    <location>
        <position position="1"/>
    </location>
</feature>
<protein>
    <recommendedName>
        <fullName evidence="15">Tyrosine--tRNA ligase</fullName>
        <ecNumber evidence="15">6.1.1.1</ecNumber>
    </recommendedName>
    <alternativeName>
        <fullName evidence="15">Tyrosyl-tRNA synthetase</fullName>
    </alternativeName>
</protein>
<evidence type="ECO:0000256" key="9">
    <source>
        <dbReference type="ARBA" id="ARBA00022884"/>
    </source>
</evidence>
<dbReference type="GO" id="GO:0005634">
    <property type="term" value="C:nucleus"/>
    <property type="evidence" value="ECO:0007669"/>
    <property type="project" value="UniProtKB-SubCell"/>
</dbReference>
<evidence type="ECO:0000256" key="3">
    <source>
        <dbReference type="ARBA" id="ARBA00005594"/>
    </source>
</evidence>
<accession>A0A7K9DUU8</accession>
<dbReference type="GO" id="GO:0004831">
    <property type="term" value="F:tyrosine-tRNA ligase activity"/>
    <property type="evidence" value="ECO:0007669"/>
    <property type="project" value="UniProtKB-EC"/>
</dbReference>
<keyword evidence="6 15" id="KW-0436">Ligase</keyword>
<dbReference type="AlphaFoldDB" id="A0A7K9DUU8"/>
<dbReference type="EC" id="6.1.1.1" evidence="15"/>
<dbReference type="InterPro" id="IPR051270">
    <property type="entry name" value="Tyrosine-tRNA_ligase_regulator"/>
</dbReference>
<evidence type="ECO:0000256" key="13">
    <source>
        <dbReference type="ARBA" id="ARBA00048400"/>
    </source>
</evidence>
<evidence type="ECO:0000313" key="18">
    <source>
        <dbReference type="EMBL" id="NXG67435.1"/>
    </source>
</evidence>
<keyword evidence="12" id="KW-0539">Nucleus</keyword>
<dbReference type="Gene3D" id="3.40.50.620">
    <property type="entry name" value="HUPs"/>
    <property type="match status" value="1"/>
</dbReference>
<evidence type="ECO:0000256" key="4">
    <source>
        <dbReference type="ARBA" id="ARBA00022490"/>
    </source>
</evidence>
<evidence type="ECO:0000256" key="2">
    <source>
        <dbReference type="ARBA" id="ARBA00004496"/>
    </source>
</evidence>
<dbReference type="NCBIfam" id="TIGR00234">
    <property type="entry name" value="tyrS"/>
    <property type="match status" value="1"/>
</dbReference>
<dbReference type="OrthoDB" id="197206at2759"/>
<dbReference type="Proteomes" id="UP000518305">
    <property type="component" value="Unassembled WGS sequence"/>
</dbReference>
<dbReference type="InterPro" id="IPR014729">
    <property type="entry name" value="Rossmann-like_a/b/a_fold"/>
</dbReference>
<dbReference type="GO" id="GO:0006437">
    <property type="term" value="P:tyrosyl-tRNA aminoacylation"/>
    <property type="evidence" value="ECO:0007669"/>
    <property type="project" value="InterPro"/>
</dbReference>
<evidence type="ECO:0000256" key="1">
    <source>
        <dbReference type="ARBA" id="ARBA00004123"/>
    </source>
</evidence>
<dbReference type="PANTHER" id="PTHR11586:SF43">
    <property type="entry name" value="TYROSINE--TRNA LIGASE, CYTOPLASMIC"/>
    <property type="match status" value="1"/>
</dbReference>
<keyword evidence="5 14" id="KW-0820">tRNA-binding</keyword>
<dbReference type="Pfam" id="PF01588">
    <property type="entry name" value="tRNA_bind"/>
    <property type="match status" value="1"/>
</dbReference>
<organism evidence="18 19">
    <name type="scientific">Hemiprocne comata</name>
    <dbReference type="NCBI Taxonomy" id="243314"/>
    <lineage>
        <taxon>Eukaryota</taxon>
        <taxon>Metazoa</taxon>
        <taxon>Chordata</taxon>
        <taxon>Craniata</taxon>
        <taxon>Vertebrata</taxon>
        <taxon>Euteleostomi</taxon>
        <taxon>Archelosauria</taxon>
        <taxon>Archosauria</taxon>
        <taxon>Dinosauria</taxon>
        <taxon>Saurischia</taxon>
        <taxon>Theropoda</taxon>
        <taxon>Coelurosauria</taxon>
        <taxon>Aves</taxon>
        <taxon>Neognathae</taxon>
        <taxon>Neoaves</taxon>
        <taxon>Strisores</taxon>
        <taxon>Apodiformes</taxon>
        <taxon>Apodidae</taxon>
        <taxon>Hemiprocninae</taxon>
        <taxon>Hemiprocne</taxon>
    </lineage>
</organism>
<keyword evidence="11 15" id="KW-0030">Aminoacyl-tRNA synthetase</keyword>
<proteinExistence type="inferred from homology"/>
<evidence type="ECO:0000256" key="11">
    <source>
        <dbReference type="ARBA" id="ARBA00023146"/>
    </source>
</evidence>
<dbReference type="FunFam" id="2.40.50.140:FF:000047">
    <property type="entry name" value="tyrosine--tRNA ligase, cytoplasmic isoform X2"/>
    <property type="match status" value="1"/>
</dbReference>
<dbReference type="PROSITE" id="PS50886">
    <property type="entry name" value="TRBD"/>
    <property type="match status" value="1"/>
</dbReference>
<name>A0A7K9DUU8_9AVES</name>
<dbReference type="PANTHER" id="PTHR11586">
    <property type="entry name" value="TRNA-AMINOACYLATION COFACTOR ARC1 FAMILY MEMBER"/>
    <property type="match status" value="1"/>
</dbReference>
<dbReference type="Gene3D" id="2.40.50.140">
    <property type="entry name" value="Nucleic acid-binding proteins"/>
    <property type="match status" value="1"/>
</dbReference>
<comment type="similarity">
    <text evidence="3 15">Belongs to the class-I aminoacyl-tRNA synthetase family.</text>
</comment>
<evidence type="ECO:0000256" key="7">
    <source>
        <dbReference type="ARBA" id="ARBA00022741"/>
    </source>
</evidence>
<dbReference type="SUPFAM" id="SSF52374">
    <property type="entry name" value="Nucleotidylyl transferase"/>
    <property type="match status" value="1"/>
</dbReference>
<evidence type="ECO:0000256" key="14">
    <source>
        <dbReference type="PROSITE-ProRule" id="PRU00209"/>
    </source>
</evidence>
<evidence type="ECO:0000256" key="15">
    <source>
        <dbReference type="RuleBase" id="RU361234"/>
    </source>
</evidence>
<dbReference type="PRINTS" id="PR01040">
    <property type="entry name" value="TRNASYNTHTYR"/>
</dbReference>
<evidence type="ECO:0000256" key="10">
    <source>
        <dbReference type="ARBA" id="ARBA00022917"/>
    </source>
</evidence>
<dbReference type="Pfam" id="PF00579">
    <property type="entry name" value="tRNA-synt_1b"/>
    <property type="match status" value="1"/>
</dbReference>
<sequence length="530" mass="59387">MEPSLGPQEKCHLITRNLQEVLGEDKLMAILKERELKIYWGTATTGKPHVAYFVPMSKIADFLKAGCEVTILFADLHAYLDNMKAPWELLELRTRYYENVIKAMLESIGVPLEKLKFVRGTDYQLSKEYTLDVYRLSSVVTQHDAKKAGAEVVKQVEHPLLSGLLYPGLQALDEEYLKVDAQFGGVDQRKIFTFAEKYLPSLGYAKRVHLMNPMVPGLTGSKMSSSEEDSKIDLLDRKEDVKKKLKKAFCEPGNVENNGVLSFIKHVLFPLKSEFVVLREEKWGGNKTYTAYEALEKDFAEQVVHPGDLKNSVEVALNKLLDPIREKFNSPELKKLTNAAYPSPSKASKELLGAGGSGNSEPENLDPSRLDIRVGKVISVEKHPDADSLYVEKIDVGEPEPRTVVSGLVQFVPREQLQDRLVVLLCNLKPQKMRGVESQGMVLCASSLGEPRQVEPLDPPAGCCAGERVYVEGYEGRQPDDELKPKKKVFEKLQADFRVSEDCVAQWKQKNFLTKLGRVSCRSLKGGTIS</sequence>
<comment type="catalytic activity">
    <reaction evidence="13">
        <text>tRNA(Tyr) + L-tyrosine + ATP = L-tyrosyl-tRNA(Tyr) + AMP + diphosphate + H(+)</text>
        <dbReference type="Rhea" id="RHEA:10220"/>
        <dbReference type="Rhea" id="RHEA-COMP:9706"/>
        <dbReference type="Rhea" id="RHEA-COMP:9707"/>
        <dbReference type="ChEBI" id="CHEBI:15378"/>
        <dbReference type="ChEBI" id="CHEBI:30616"/>
        <dbReference type="ChEBI" id="CHEBI:33019"/>
        <dbReference type="ChEBI" id="CHEBI:58315"/>
        <dbReference type="ChEBI" id="CHEBI:78442"/>
        <dbReference type="ChEBI" id="CHEBI:78536"/>
        <dbReference type="ChEBI" id="CHEBI:456215"/>
        <dbReference type="EC" id="6.1.1.1"/>
    </reaction>
    <physiologicalReaction direction="left-to-right" evidence="13">
        <dbReference type="Rhea" id="RHEA:10221"/>
    </physiologicalReaction>
</comment>
<feature type="non-terminal residue" evidence="18">
    <location>
        <position position="530"/>
    </location>
</feature>
<dbReference type="GO" id="GO:0005524">
    <property type="term" value="F:ATP binding"/>
    <property type="evidence" value="ECO:0007669"/>
    <property type="project" value="UniProtKB-KW"/>
</dbReference>
<evidence type="ECO:0000259" key="17">
    <source>
        <dbReference type="PROSITE" id="PS50886"/>
    </source>
</evidence>
<evidence type="ECO:0000256" key="6">
    <source>
        <dbReference type="ARBA" id="ARBA00022598"/>
    </source>
</evidence>
<dbReference type="Gene3D" id="1.10.240.10">
    <property type="entry name" value="Tyrosyl-Transfer RNA Synthetase"/>
    <property type="match status" value="1"/>
</dbReference>
<dbReference type="FunFam" id="3.40.50.620:FF:000040">
    <property type="entry name" value="Tyrosine--tRNA ligase"/>
    <property type="match status" value="1"/>
</dbReference>
<keyword evidence="10 15" id="KW-0648">Protein biosynthesis</keyword>